<evidence type="ECO:0000313" key="1">
    <source>
        <dbReference type="EMBL" id="MBA0619182.1"/>
    </source>
</evidence>
<accession>A0A7J8S0T7</accession>
<gene>
    <name evidence="1" type="ORF">Godav_028401</name>
</gene>
<evidence type="ECO:0000313" key="2">
    <source>
        <dbReference type="Proteomes" id="UP000593561"/>
    </source>
</evidence>
<protein>
    <submittedName>
        <fullName evidence="1">Uncharacterized protein</fullName>
    </submittedName>
</protein>
<feature type="non-terminal residue" evidence="1">
    <location>
        <position position="59"/>
    </location>
</feature>
<dbReference type="EMBL" id="JABFAC010000007">
    <property type="protein sequence ID" value="MBA0619182.1"/>
    <property type="molecule type" value="Genomic_DNA"/>
</dbReference>
<keyword evidence="2" id="KW-1185">Reference proteome</keyword>
<feature type="non-terminal residue" evidence="1">
    <location>
        <position position="1"/>
    </location>
</feature>
<organism evidence="1 2">
    <name type="scientific">Gossypium davidsonii</name>
    <name type="common">Davidson's cotton</name>
    <name type="synonym">Gossypium klotzschianum subsp. davidsonii</name>
    <dbReference type="NCBI Taxonomy" id="34287"/>
    <lineage>
        <taxon>Eukaryota</taxon>
        <taxon>Viridiplantae</taxon>
        <taxon>Streptophyta</taxon>
        <taxon>Embryophyta</taxon>
        <taxon>Tracheophyta</taxon>
        <taxon>Spermatophyta</taxon>
        <taxon>Magnoliopsida</taxon>
        <taxon>eudicotyledons</taxon>
        <taxon>Gunneridae</taxon>
        <taxon>Pentapetalae</taxon>
        <taxon>rosids</taxon>
        <taxon>malvids</taxon>
        <taxon>Malvales</taxon>
        <taxon>Malvaceae</taxon>
        <taxon>Malvoideae</taxon>
        <taxon>Gossypium</taxon>
    </lineage>
</organism>
<comment type="caution">
    <text evidence="1">The sequence shown here is derived from an EMBL/GenBank/DDBJ whole genome shotgun (WGS) entry which is preliminary data.</text>
</comment>
<dbReference type="AlphaFoldDB" id="A0A7J8S0T7"/>
<sequence length="59" mass="6450">SSLFIPISAVPIQDQPLGKIQQLVVNAKEKNVVVESNAHQQRHHLIGVKVLTAGLRPEC</sequence>
<name>A0A7J8S0T7_GOSDV</name>
<dbReference type="Proteomes" id="UP000593561">
    <property type="component" value="Unassembled WGS sequence"/>
</dbReference>
<reference evidence="1 2" key="1">
    <citation type="journal article" date="2019" name="Genome Biol. Evol.">
        <title>Insights into the evolution of the New World diploid cottons (Gossypium, subgenus Houzingenia) based on genome sequencing.</title>
        <authorList>
            <person name="Grover C.E."/>
            <person name="Arick M.A. 2nd"/>
            <person name="Thrash A."/>
            <person name="Conover J.L."/>
            <person name="Sanders W.S."/>
            <person name="Peterson D.G."/>
            <person name="Frelichowski J.E."/>
            <person name="Scheffler J.A."/>
            <person name="Scheffler B.E."/>
            <person name="Wendel J.F."/>
        </authorList>
    </citation>
    <scope>NUCLEOTIDE SEQUENCE [LARGE SCALE GENOMIC DNA]</scope>
    <source>
        <strain evidence="1">27</strain>
        <tissue evidence="1">Leaf</tissue>
    </source>
</reference>
<proteinExistence type="predicted"/>